<dbReference type="GO" id="GO:0006281">
    <property type="term" value="P:DNA repair"/>
    <property type="evidence" value="ECO:0007669"/>
    <property type="project" value="InterPro"/>
</dbReference>
<reference evidence="4 5" key="1">
    <citation type="submission" date="2017-08" db="EMBL/GenBank/DDBJ databases">
        <title>Mesorhizobium wenxinae sp. nov., a novel rhizobial species isolated from root nodules of chickpea (Cicer arietinum L.).</title>
        <authorList>
            <person name="Zhang J."/>
        </authorList>
    </citation>
    <scope>NUCLEOTIDE SEQUENCE [LARGE SCALE GENOMIC DNA]</scope>
    <source>
        <strain evidence="4 5">SDW018</strain>
    </source>
</reference>
<sequence>MPTLVAKPPQGDGWTHEVKFDGYRSQIIIDSGEVRMFTRRGLDWTAKYRDLTEAAKGLNVQNVIIDGEVIVLDKEGHSDFAELRKAITRRQHDLYFVAFDLLHLKRGKPAFALMADPGTRKYVGSAFVSVNREMRERLWKRVQEHAGPRCRIFGMRVSDQWQGISIQEYNPPVAASPSTEIAMPRKTLADTLAARETFYVNCGHPMCCKSTKLDIQALIDRLGRDHGSMHDDLVGLFVCSNCNAAGRDRRQVFFTCIPDYEGQQRARNRDWKPTFERGG</sequence>
<keyword evidence="2" id="KW-0436">Ligase</keyword>
<organism evidence="4 5">
    <name type="scientific">Mesorhizobium temperatum</name>
    <dbReference type="NCBI Taxonomy" id="241416"/>
    <lineage>
        <taxon>Bacteria</taxon>
        <taxon>Pseudomonadati</taxon>
        <taxon>Pseudomonadota</taxon>
        <taxon>Alphaproteobacteria</taxon>
        <taxon>Hyphomicrobiales</taxon>
        <taxon>Phyllobacteriaceae</taxon>
        <taxon>Mesorhizobium</taxon>
    </lineage>
</organism>
<gene>
    <name evidence="4" type="ORF">CIT26_10860</name>
</gene>
<evidence type="ECO:0000256" key="1">
    <source>
        <dbReference type="ARBA" id="ARBA00007572"/>
    </source>
</evidence>
<dbReference type="GO" id="GO:0006310">
    <property type="term" value="P:DNA recombination"/>
    <property type="evidence" value="ECO:0007669"/>
    <property type="project" value="InterPro"/>
</dbReference>
<dbReference type="OrthoDB" id="8094129at2"/>
<feature type="domain" description="ATP-dependent DNA ligase family profile" evidence="3">
    <location>
        <begin position="10"/>
        <end position="105"/>
    </location>
</feature>
<evidence type="ECO:0000313" key="4">
    <source>
        <dbReference type="EMBL" id="PAQ09892.1"/>
    </source>
</evidence>
<keyword evidence="5" id="KW-1185">Reference proteome</keyword>
<accession>A0A271LP05</accession>
<comment type="caution">
    <text evidence="4">The sequence shown here is derived from an EMBL/GenBank/DDBJ whole genome shotgun (WGS) entry which is preliminary data.</text>
</comment>
<dbReference type="EMBL" id="NPKJ01000038">
    <property type="protein sequence ID" value="PAQ09892.1"/>
    <property type="molecule type" value="Genomic_DNA"/>
</dbReference>
<dbReference type="Gene3D" id="3.30.1490.70">
    <property type="match status" value="1"/>
</dbReference>
<dbReference type="Pfam" id="PF01068">
    <property type="entry name" value="DNA_ligase_A_M"/>
    <property type="match status" value="1"/>
</dbReference>
<dbReference type="InterPro" id="IPR050191">
    <property type="entry name" value="ATP-dep_DNA_ligase"/>
</dbReference>
<dbReference type="PANTHER" id="PTHR45674">
    <property type="entry name" value="DNA LIGASE 1/3 FAMILY MEMBER"/>
    <property type="match status" value="1"/>
</dbReference>
<dbReference type="SUPFAM" id="SSF56091">
    <property type="entry name" value="DNA ligase/mRNA capping enzyme, catalytic domain"/>
    <property type="match status" value="1"/>
</dbReference>
<evidence type="ECO:0000313" key="5">
    <source>
        <dbReference type="Proteomes" id="UP000216442"/>
    </source>
</evidence>
<dbReference type="InterPro" id="IPR012310">
    <property type="entry name" value="DNA_ligase_ATP-dep_cent"/>
</dbReference>
<dbReference type="GO" id="GO:0003910">
    <property type="term" value="F:DNA ligase (ATP) activity"/>
    <property type="evidence" value="ECO:0007669"/>
    <property type="project" value="InterPro"/>
</dbReference>
<evidence type="ECO:0000259" key="3">
    <source>
        <dbReference type="Pfam" id="PF01068"/>
    </source>
</evidence>
<dbReference type="GO" id="GO:0005524">
    <property type="term" value="F:ATP binding"/>
    <property type="evidence" value="ECO:0007669"/>
    <property type="project" value="InterPro"/>
</dbReference>
<protein>
    <recommendedName>
        <fullName evidence="3">ATP-dependent DNA ligase family profile domain-containing protein</fullName>
    </recommendedName>
</protein>
<name>A0A271LP05_9HYPH</name>
<evidence type="ECO:0000256" key="2">
    <source>
        <dbReference type="ARBA" id="ARBA00022598"/>
    </source>
</evidence>
<dbReference type="Proteomes" id="UP000216442">
    <property type="component" value="Unassembled WGS sequence"/>
</dbReference>
<dbReference type="PANTHER" id="PTHR45674:SF4">
    <property type="entry name" value="DNA LIGASE 1"/>
    <property type="match status" value="1"/>
</dbReference>
<proteinExistence type="inferred from homology"/>
<dbReference type="Gene3D" id="3.30.470.30">
    <property type="entry name" value="DNA ligase/mRNA capping enzyme"/>
    <property type="match status" value="1"/>
</dbReference>
<comment type="similarity">
    <text evidence="1">Belongs to the ATP-dependent DNA ligase family.</text>
</comment>
<dbReference type="AlphaFoldDB" id="A0A271LP05"/>